<evidence type="ECO:0000259" key="4">
    <source>
        <dbReference type="PROSITE" id="PS50949"/>
    </source>
</evidence>
<dbReference type="Proteomes" id="UP000295124">
    <property type="component" value="Unassembled WGS sequence"/>
</dbReference>
<feature type="domain" description="HTH gntR-type" evidence="4">
    <location>
        <begin position="93"/>
        <end position="160"/>
    </location>
</feature>
<comment type="caution">
    <text evidence="5">The sequence shown here is derived from an EMBL/GenBank/DDBJ whole genome shotgun (WGS) entry which is preliminary data.</text>
</comment>
<dbReference type="GO" id="GO:0003700">
    <property type="term" value="F:DNA-binding transcription factor activity"/>
    <property type="evidence" value="ECO:0007669"/>
    <property type="project" value="InterPro"/>
</dbReference>
<evidence type="ECO:0000256" key="1">
    <source>
        <dbReference type="ARBA" id="ARBA00023015"/>
    </source>
</evidence>
<dbReference type="CDD" id="cd07377">
    <property type="entry name" value="WHTH_GntR"/>
    <property type="match status" value="1"/>
</dbReference>
<organism evidence="5 6">
    <name type="scientific">Kribbella antibiotica</name>
    <dbReference type="NCBI Taxonomy" id="190195"/>
    <lineage>
        <taxon>Bacteria</taxon>
        <taxon>Bacillati</taxon>
        <taxon>Actinomycetota</taxon>
        <taxon>Actinomycetes</taxon>
        <taxon>Propionibacteriales</taxon>
        <taxon>Kribbellaceae</taxon>
        <taxon>Kribbella</taxon>
    </lineage>
</organism>
<dbReference type="OrthoDB" id="5182935at2"/>
<dbReference type="SUPFAM" id="SSF46785">
    <property type="entry name" value="Winged helix' DNA-binding domain"/>
    <property type="match status" value="1"/>
</dbReference>
<keyword evidence="3" id="KW-0804">Transcription</keyword>
<dbReference type="SMART" id="SM00895">
    <property type="entry name" value="FCD"/>
    <property type="match status" value="1"/>
</dbReference>
<dbReference type="Pfam" id="PF07729">
    <property type="entry name" value="FCD"/>
    <property type="match status" value="1"/>
</dbReference>
<keyword evidence="2" id="KW-0238">DNA-binding</keyword>
<dbReference type="InterPro" id="IPR036390">
    <property type="entry name" value="WH_DNA-bd_sf"/>
</dbReference>
<evidence type="ECO:0000256" key="2">
    <source>
        <dbReference type="ARBA" id="ARBA00023125"/>
    </source>
</evidence>
<dbReference type="SMART" id="SM00345">
    <property type="entry name" value="HTH_GNTR"/>
    <property type="match status" value="1"/>
</dbReference>
<dbReference type="Pfam" id="PF00392">
    <property type="entry name" value="GntR"/>
    <property type="match status" value="1"/>
</dbReference>
<dbReference type="PANTHER" id="PTHR43537">
    <property type="entry name" value="TRANSCRIPTIONAL REGULATOR, GNTR FAMILY"/>
    <property type="match status" value="1"/>
</dbReference>
<dbReference type="EMBL" id="SMKX01000029">
    <property type="protein sequence ID" value="TDD59966.1"/>
    <property type="molecule type" value="Genomic_DNA"/>
</dbReference>
<name>A0A4R4ZPA4_9ACTN</name>
<evidence type="ECO:0000313" key="5">
    <source>
        <dbReference type="EMBL" id="TDD59966.1"/>
    </source>
</evidence>
<dbReference type="InterPro" id="IPR000524">
    <property type="entry name" value="Tscrpt_reg_HTH_GntR"/>
</dbReference>
<dbReference type="PANTHER" id="PTHR43537:SF5">
    <property type="entry name" value="UXU OPERON TRANSCRIPTIONAL REGULATOR"/>
    <property type="match status" value="1"/>
</dbReference>
<dbReference type="Gene3D" id="1.10.10.10">
    <property type="entry name" value="Winged helix-like DNA-binding domain superfamily/Winged helix DNA-binding domain"/>
    <property type="match status" value="1"/>
</dbReference>
<proteinExistence type="predicted"/>
<evidence type="ECO:0000313" key="6">
    <source>
        <dbReference type="Proteomes" id="UP000295124"/>
    </source>
</evidence>
<dbReference type="PROSITE" id="PS50949">
    <property type="entry name" value="HTH_GNTR"/>
    <property type="match status" value="1"/>
</dbReference>
<dbReference type="InterPro" id="IPR008920">
    <property type="entry name" value="TF_FadR/GntR_C"/>
</dbReference>
<reference evidence="5 6" key="1">
    <citation type="submission" date="2019-03" db="EMBL/GenBank/DDBJ databases">
        <title>Draft genome sequences of novel Actinobacteria.</title>
        <authorList>
            <person name="Sahin N."/>
            <person name="Ay H."/>
            <person name="Saygin H."/>
        </authorList>
    </citation>
    <scope>NUCLEOTIDE SEQUENCE [LARGE SCALE GENOMIC DNA]</scope>
    <source>
        <strain evidence="5 6">JCM 13523</strain>
    </source>
</reference>
<dbReference type="AlphaFoldDB" id="A0A4R4ZPA4"/>
<accession>A0A4R4ZPA4</accession>
<gene>
    <name evidence="5" type="ORF">E1263_12765</name>
</gene>
<protein>
    <submittedName>
        <fullName evidence="5">GntR family transcriptional regulator</fullName>
    </submittedName>
</protein>
<dbReference type="Gene3D" id="1.20.120.530">
    <property type="entry name" value="GntR ligand-binding domain-like"/>
    <property type="match status" value="1"/>
</dbReference>
<evidence type="ECO:0000256" key="3">
    <source>
        <dbReference type="ARBA" id="ARBA00023163"/>
    </source>
</evidence>
<keyword evidence="1" id="KW-0805">Transcription regulation</keyword>
<dbReference type="InterPro" id="IPR011711">
    <property type="entry name" value="GntR_C"/>
</dbReference>
<sequence length="306" mass="33340">MAGAASACVVPPNTAAAAPAAGTLSRIDRRRTPSAGESDCGIGMAFRSAGRRGNRKSDTILEIRSCAGCCQWPGGEATVDQTQAPRLQPAARLMLRESVYESLKRLLMDNALEPGSRLSIDGLARELEVSQTPVREALFRCEAEGLVVRRPNAGYLVAPLITRDALLDLYDLRLLLEPTAAARAATNATDRDRRDIKDAVRAMGPAVHGDSYQAYREFAEEDAKLHTTIATAAGNPLIAETLDRLRAHVHSYRLYFRHGIAEVTTTEHQAISDRIQAHDPPGAEQAMRAHLENSRTRLLAAYDETF</sequence>
<dbReference type="InterPro" id="IPR036388">
    <property type="entry name" value="WH-like_DNA-bd_sf"/>
</dbReference>
<dbReference type="GO" id="GO:0003677">
    <property type="term" value="F:DNA binding"/>
    <property type="evidence" value="ECO:0007669"/>
    <property type="project" value="UniProtKB-KW"/>
</dbReference>
<dbReference type="SUPFAM" id="SSF48008">
    <property type="entry name" value="GntR ligand-binding domain-like"/>
    <property type="match status" value="1"/>
</dbReference>
<keyword evidence="6" id="KW-1185">Reference proteome</keyword>